<name>A0A838L587_9SPHN</name>
<dbReference type="AlphaFoldDB" id="A0A838L587"/>
<dbReference type="Proteomes" id="UP000570166">
    <property type="component" value="Unassembled WGS sequence"/>
</dbReference>
<keyword evidence="2" id="KW-1185">Reference proteome</keyword>
<evidence type="ECO:0000313" key="2">
    <source>
        <dbReference type="Proteomes" id="UP000570166"/>
    </source>
</evidence>
<sequence length="64" mass="6946">MHYRLYTLDRARGTIKAGTDLEAPGDGEAIELGKAAHPEGGAFELWCAKRRVFSNLEASNPSQA</sequence>
<evidence type="ECO:0000313" key="1">
    <source>
        <dbReference type="EMBL" id="MBA2934531.1"/>
    </source>
</evidence>
<organism evidence="1 2">
    <name type="scientific">Sphingomonas chungangi</name>
    <dbReference type="NCBI Taxonomy" id="2683589"/>
    <lineage>
        <taxon>Bacteria</taxon>
        <taxon>Pseudomonadati</taxon>
        <taxon>Pseudomonadota</taxon>
        <taxon>Alphaproteobacteria</taxon>
        <taxon>Sphingomonadales</taxon>
        <taxon>Sphingomonadaceae</taxon>
        <taxon>Sphingomonas</taxon>
    </lineage>
</organism>
<dbReference type="EMBL" id="JACEIB010000006">
    <property type="protein sequence ID" value="MBA2934531.1"/>
    <property type="molecule type" value="Genomic_DNA"/>
</dbReference>
<protein>
    <submittedName>
        <fullName evidence="1">Uncharacterized protein</fullName>
    </submittedName>
</protein>
<dbReference type="RefSeq" id="WP_160366005.1">
    <property type="nucleotide sequence ID" value="NZ_JACEIB010000006.1"/>
</dbReference>
<gene>
    <name evidence="1" type="ORF">HZF05_10535</name>
</gene>
<comment type="caution">
    <text evidence="1">The sequence shown here is derived from an EMBL/GenBank/DDBJ whole genome shotgun (WGS) entry which is preliminary data.</text>
</comment>
<reference evidence="1 2" key="1">
    <citation type="submission" date="2020-07" db="EMBL/GenBank/DDBJ databases">
        <authorList>
            <person name="Sun Q."/>
        </authorList>
    </citation>
    <scope>NUCLEOTIDE SEQUENCE [LARGE SCALE GENOMIC DNA]</scope>
    <source>
        <strain evidence="1 2">CGMCC 1.13654</strain>
    </source>
</reference>
<accession>A0A838L587</accession>
<proteinExistence type="predicted"/>